<keyword evidence="3" id="KW-1185">Reference proteome</keyword>
<comment type="caution">
    <text evidence="2">The sequence shown here is derived from an EMBL/GenBank/DDBJ whole genome shotgun (WGS) entry which is preliminary data.</text>
</comment>
<dbReference type="EMBL" id="JAPEIS010000001">
    <property type="protein sequence ID" value="KAJ8069792.1"/>
    <property type="molecule type" value="Genomic_DNA"/>
</dbReference>
<dbReference type="OrthoDB" id="3547074at2759"/>
<accession>A0A9X0AVL7</accession>
<dbReference type="Proteomes" id="UP001152300">
    <property type="component" value="Unassembled WGS sequence"/>
</dbReference>
<protein>
    <submittedName>
        <fullName evidence="2">Uncharacterized protein</fullName>
    </submittedName>
</protein>
<gene>
    <name evidence="2" type="ORF">OCU04_000208</name>
</gene>
<dbReference type="AlphaFoldDB" id="A0A9X0AVL7"/>
<sequence length="86" mass="9442">MSFFGPVSTFQINLGNSQTRQGTHQARDPTRKKDAHTHIGTHRAISSVITQMRTGNISLRAYLHAINKAETDQCQSGYGPQTNSAT</sequence>
<evidence type="ECO:0000313" key="3">
    <source>
        <dbReference type="Proteomes" id="UP001152300"/>
    </source>
</evidence>
<feature type="compositionally biased region" description="Polar residues" evidence="1">
    <location>
        <begin position="8"/>
        <end position="24"/>
    </location>
</feature>
<name>A0A9X0AVL7_9HELO</name>
<organism evidence="2 3">
    <name type="scientific">Sclerotinia nivalis</name>
    <dbReference type="NCBI Taxonomy" id="352851"/>
    <lineage>
        <taxon>Eukaryota</taxon>
        <taxon>Fungi</taxon>
        <taxon>Dikarya</taxon>
        <taxon>Ascomycota</taxon>
        <taxon>Pezizomycotina</taxon>
        <taxon>Leotiomycetes</taxon>
        <taxon>Helotiales</taxon>
        <taxon>Sclerotiniaceae</taxon>
        <taxon>Sclerotinia</taxon>
    </lineage>
</organism>
<evidence type="ECO:0000256" key="1">
    <source>
        <dbReference type="SAM" id="MobiDB-lite"/>
    </source>
</evidence>
<proteinExistence type="predicted"/>
<feature type="region of interest" description="Disordered" evidence="1">
    <location>
        <begin position="1"/>
        <end position="38"/>
    </location>
</feature>
<reference evidence="2" key="1">
    <citation type="submission" date="2022-11" db="EMBL/GenBank/DDBJ databases">
        <title>Genome Resource of Sclerotinia nivalis Strain SnTB1, a Plant Pathogen Isolated from American Ginseng.</title>
        <authorList>
            <person name="Fan S."/>
        </authorList>
    </citation>
    <scope>NUCLEOTIDE SEQUENCE</scope>
    <source>
        <strain evidence="2">SnTB1</strain>
    </source>
</reference>
<evidence type="ECO:0000313" key="2">
    <source>
        <dbReference type="EMBL" id="KAJ8069792.1"/>
    </source>
</evidence>